<organism evidence="5 6">
    <name type="scientific">Aphanomyces stellatus</name>
    <dbReference type="NCBI Taxonomy" id="120398"/>
    <lineage>
        <taxon>Eukaryota</taxon>
        <taxon>Sar</taxon>
        <taxon>Stramenopiles</taxon>
        <taxon>Oomycota</taxon>
        <taxon>Saprolegniomycetes</taxon>
        <taxon>Saprolegniales</taxon>
        <taxon>Verrucalvaceae</taxon>
        <taxon>Aphanomyces</taxon>
    </lineage>
</organism>
<keyword evidence="6" id="KW-1185">Reference proteome</keyword>
<reference evidence="5 6" key="1">
    <citation type="submission" date="2019-03" db="EMBL/GenBank/DDBJ databases">
        <authorList>
            <person name="Gaulin E."/>
            <person name="Dumas B."/>
        </authorList>
    </citation>
    <scope>NUCLEOTIDE SEQUENCE [LARGE SCALE GENOMIC DNA]</scope>
    <source>
        <strain evidence="5">CBS 568.67</strain>
    </source>
</reference>
<dbReference type="EMBL" id="CAADRA010003681">
    <property type="protein sequence ID" value="VFT84042.1"/>
    <property type="molecule type" value="Genomic_DNA"/>
</dbReference>
<feature type="transmembrane region" description="Helical" evidence="1">
    <location>
        <begin position="153"/>
        <end position="171"/>
    </location>
</feature>
<dbReference type="AlphaFoldDB" id="A0A485KPQ6"/>
<dbReference type="OrthoDB" id="70999at2759"/>
<feature type="transmembrane region" description="Helical" evidence="1">
    <location>
        <begin position="192"/>
        <end position="209"/>
    </location>
</feature>
<name>A0A485KPQ6_9STRA</name>
<sequence length="347" mass="38918">MIHYELFDPFDPSFYFWSWVLTFDWVLGTREVVSFQGDAGSLNVLSNYNPLTTTPIQGHELPTILSVYMRGGMQYATGVMLGVAVGVLLYVLGSRGAVDGMHILKLNRVAGIVWVGRPLLLVRGITALCLLSTATLELEMQHQVTSFYVHPLVWYKAILGAGESTWLVYIINDMMTPYTHEYTMHYSSASSFVVWIAAAAITLTFPVAHTASVTPNNCNIAEMDFQLVCQSGVVAIGQVGRFYDLLTIIGASNLFCYIVVRLQKNTKVKHHPSLLLSSGARYFFDASKWTHQGIYYLDPVSALLNGLVTLQWHRTIYTFDIKLWRTYVFVSDPAVTQHLHHALPLIN</sequence>
<dbReference type="EMBL" id="CAADRA010005209">
    <property type="protein sequence ID" value="VFT87030.1"/>
    <property type="molecule type" value="Genomic_DNA"/>
</dbReference>
<evidence type="ECO:0000313" key="6">
    <source>
        <dbReference type="Proteomes" id="UP000332933"/>
    </source>
</evidence>
<keyword evidence="1" id="KW-1133">Transmembrane helix</keyword>
<keyword evidence="1" id="KW-0812">Transmembrane</keyword>
<dbReference type="EMBL" id="VJMH01003669">
    <property type="protein sequence ID" value="KAF0705189.1"/>
    <property type="molecule type" value="Genomic_DNA"/>
</dbReference>
<proteinExistence type="predicted"/>
<evidence type="ECO:0000313" key="3">
    <source>
        <dbReference type="EMBL" id="KAF0705189.1"/>
    </source>
</evidence>
<evidence type="ECO:0000313" key="4">
    <source>
        <dbReference type="EMBL" id="VFT84042.1"/>
    </source>
</evidence>
<accession>A0A485KPQ6</accession>
<evidence type="ECO:0000313" key="5">
    <source>
        <dbReference type="EMBL" id="VFT87030.1"/>
    </source>
</evidence>
<feature type="transmembrane region" description="Helical" evidence="1">
    <location>
        <begin position="114"/>
        <end position="133"/>
    </location>
</feature>
<evidence type="ECO:0000313" key="2">
    <source>
        <dbReference type="EMBL" id="KAF0699254.1"/>
    </source>
</evidence>
<protein>
    <submittedName>
        <fullName evidence="5">Aste57867_10154 protein</fullName>
    </submittedName>
    <submittedName>
        <fullName evidence="4">Aste57867_7107 protein</fullName>
    </submittedName>
</protein>
<evidence type="ECO:0000256" key="1">
    <source>
        <dbReference type="SAM" id="Phobius"/>
    </source>
</evidence>
<dbReference type="EMBL" id="VJMH01005188">
    <property type="protein sequence ID" value="KAF0699254.1"/>
    <property type="molecule type" value="Genomic_DNA"/>
</dbReference>
<feature type="transmembrane region" description="Helical" evidence="1">
    <location>
        <begin position="242"/>
        <end position="260"/>
    </location>
</feature>
<reference evidence="2" key="2">
    <citation type="submission" date="2019-06" db="EMBL/GenBank/DDBJ databases">
        <title>Genomics analysis of Aphanomyces spp. identifies a new class of oomycete effector associated with host adaptation.</title>
        <authorList>
            <person name="Gaulin E."/>
        </authorList>
    </citation>
    <scope>NUCLEOTIDE SEQUENCE</scope>
    <source>
        <strain evidence="2">CBS 578.67</strain>
    </source>
</reference>
<keyword evidence="1" id="KW-0472">Membrane</keyword>
<dbReference type="Proteomes" id="UP000332933">
    <property type="component" value="Unassembled WGS sequence"/>
</dbReference>
<feature type="transmembrane region" description="Helical" evidence="1">
    <location>
        <begin position="75"/>
        <end position="93"/>
    </location>
</feature>
<gene>
    <name evidence="5" type="primary">Aste57867_10154</name>
    <name evidence="4" type="synonym">Aste57867_7107</name>
    <name evidence="3" type="ORF">As57867_007084</name>
    <name evidence="2" type="ORF">As57867_010115</name>
    <name evidence="5" type="ORF">ASTE57867_10154</name>
    <name evidence="4" type="ORF">ASTE57867_7107</name>
</gene>